<dbReference type="Pfam" id="PF19917">
    <property type="entry name" value="bpX1"/>
    <property type="match status" value="1"/>
</dbReference>
<sequence>MDNLTLGLIDYFQAPHKYFWRWADGGQVIEWRDGDTICYRDELMPILKHLSKDGLPAFGAILLVISACKERADTPAAKGGIPMSMLRLLDYQQKNSEKLGGMKDQMLKAIRFLQYVAALPLELRTGNNRTWLLHLVFGKVAELISIEAASQLVDVFNSGQYDYEIFREPPYDYDEMGDEVSGNHGGSHVKRTFSQDIEALHQALMAFPTAQELEVAVRSGIRKLPQAVALEIPSLETGDLLEQLEEDDRTTGLVQLTKRLIAALNIPMHAHGSSDQLFGGVSDITNRGNFDRLLLSELAHDDLSLMARLANNEALYLRREELPSNPEKQRILLVDTTLKMWGLPRVFAVSAALACAHNNKAKARIASYALSGTGYYDIDLTTKDGVVNALEQLDAALHCGRGLSQFVSQQAMREEDEVFLITEEAGTHGILFQSILASLKKPVNFLVTVSRSGELRFYEYIKGRKKQLSEARFDLQELLFPATAPKKEKSVRKNRSLLHAPAFMQYLPGPLFLPASKIKFNADCFFEVKKNHLVCVTIDQRVLYWNNRMRGAREIIEYLEFGQICFGSAGDTTLYILVYSGGPKYVRLYEVDLESGTVEITKLPDTITGLAEMVFDEGYFYVKTANELFAIEASTGKAYPGKDRIGVFTLMLERNRKAFGNVNLNFYKKFVNEGYTTINTVKGVYLNADGELGFDERHISLRSRSEKINEMIVIEQNRQEKGKNTVALEAIKREMPVIDLPNTYLKFSRFIWPEGSEVVADSRGLLHLKSADSSIGEITIVMIVGKPTACWSSDGNVCGSPYFTGKAGTEGAAVTAFYENYIQRFIDRIKKYATNA</sequence>
<dbReference type="EMBL" id="LWBO01000012">
    <property type="protein sequence ID" value="OQP48812.1"/>
    <property type="molecule type" value="Genomic_DNA"/>
</dbReference>
<organism evidence="3 4">
    <name type="scientific">Niastella koreensis</name>
    <dbReference type="NCBI Taxonomy" id="354356"/>
    <lineage>
        <taxon>Bacteria</taxon>
        <taxon>Pseudomonadati</taxon>
        <taxon>Bacteroidota</taxon>
        <taxon>Chitinophagia</taxon>
        <taxon>Chitinophagales</taxon>
        <taxon>Chitinophagaceae</taxon>
        <taxon>Niastella</taxon>
    </lineage>
</organism>
<reference evidence="3 4" key="1">
    <citation type="submission" date="2016-04" db="EMBL/GenBank/DDBJ databases">
        <authorList>
            <person name="Chen L."/>
            <person name="Zhuang W."/>
            <person name="Wang G."/>
        </authorList>
    </citation>
    <scope>NUCLEOTIDE SEQUENCE [LARGE SCALE GENOMIC DNA]</scope>
    <source>
        <strain evidence="4">GR20</strain>
    </source>
</reference>
<name>A0ABX3P0X0_9BACT</name>
<dbReference type="InterPro" id="IPR045554">
    <property type="entry name" value="bpX0"/>
</dbReference>
<proteinExistence type="predicted"/>
<dbReference type="InterPro" id="IPR045553">
    <property type="entry name" value="bpX1"/>
</dbReference>
<evidence type="ECO:0000313" key="4">
    <source>
        <dbReference type="Proteomes" id="UP000192277"/>
    </source>
</evidence>
<feature type="domain" description="MoxR-vWA-beta-propeller ternary system" evidence="1">
    <location>
        <begin position="34"/>
        <end position="214"/>
    </location>
</feature>
<dbReference type="RefSeq" id="WP_014222037.1">
    <property type="nucleotide sequence ID" value="NZ_LWBO01000012.1"/>
</dbReference>
<gene>
    <name evidence="3" type="ORF">A4D02_08915</name>
</gene>
<evidence type="ECO:0000259" key="2">
    <source>
        <dbReference type="Pfam" id="PF19917"/>
    </source>
</evidence>
<comment type="caution">
    <text evidence="3">The sequence shown here is derived from an EMBL/GenBank/DDBJ whole genome shotgun (WGS) entry which is preliminary data.</text>
</comment>
<feature type="domain" description="MoxR-vWA-beta-propeller ternary system" evidence="2">
    <location>
        <begin position="748"/>
        <end position="829"/>
    </location>
</feature>
<keyword evidence="4" id="KW-1185">Reference proteome</keyword>
<dbReference type="Pfam" id="PF19915">
    <property type="entry name" value="bpX0"/>
    <property type="match status" value="1"/>
</dbReference>
<accession>A0ABX3P0X0</accession>
<evidence type="ECO:0000259" key="1">
    <source>
        <dbReference type="Pfam" id="PF19915"/>
    </source>
</evidence>
<dbReference type="Proteomes" id="UP000192277">
    <property type="component" value="Unassembled WGS sequence"/>
</dbReference>
<protein>
    <submittedName>
        <fullName evidence="3">Uncharacterized protein</fullName>
    </submittedName>
</protein>
<evidence type="ECO:0000313" key="3">
    <source>
        <dbReference type="EMBL" id="OQP48812.1"/>
    </source>
</evidence>